<dbReference type="GO" id="GO:0000502">
    <property type="term" value="C:proteasome complex"/>
    <property type="evidence" value="ECO:0007669"/>
    <property type="project" value="UniProtKB-KW"/>
</dbReference>
<name>A0ABQ5CCR5_9ASTR</name>
<proteinExistence type="predicted"/>
<reference evidence="1" key="2">
    <citation type="submission" date="2022-01" db="EMBL/GenBank/DDBJ databases">
        <authorList>
            <person name="Yamashiro T."/>
            <person name="Shiraishi A."/>
            <person name="Satake H."/>
            <person name="Nakayama K."/>
        </authorList>
    </citation>
    <scope>NUCLEOTIDE SEQUENCE</scope>
</reference>
<evidence type="ECO:0000313" key="2">
    <source>
        <dbReference type="Proteomes" id="UP001151760"/>
    </source>
</evidence>
<keyword evidence="2" id="KW-1185">Reference proteome</keyword>
<accession>A0ABQ5CCR5</accession>
<organism evidence="1 2">
    <name type="scientific">Tanacetum coccineum</name>
    <dbReference type="NCBI Taxonomy" id="301880"/>
    <lineage>
        <taxon>Eukaryota</taxon>
        <taxon>Viridiplantae</taxon>
        <taxon>Streptophyta</taxon>
        <taxon>Embryophyta</taxon>
        <taxon>Tracheophyta</taxon>
        <taxon>Spermatophyta</taxon>
        <taxon>Magnoliopsida</taxon>
        <taxon>eudicotyledons</taxon>
        <taxon>Gunneridae</taxon>
        <taxon>Pentapetalae</taxon>
        <taxon>asterids</taxon>
        <taxon>campanulids</taxon>
        <taxon>Asterales</taxon>
        <taxon>Asteraceae</taxon>
        <taxon>Asteroideae</taxon>
        <taxon>Anthemideae</taxon>
        <taxon>Anthemidinae</taxon>
        <taxon>Tanacetum</taxon>
    </lineage>
</organism>
<dbReference type="InterPro" id="IPR036465">
    <property type="entry name" value="vWFA_dom_sf"/>
</dbReference>
<dbReference type="Gene3D" id="3.40.50.410">
    <property type="entry name" value="von Willebrand factor, type A domain"/>
    <property type="match status" value="1"/>
</dbReference>
<dbReference type="EMBL" id="BQNB010014166">
    <property type="protein sequence ID" value="GJT24840.1"/>
    <property type="molecule type" value="Genomic_DNA"/>
</dbReference>
<comment type="caution">
    <text evidence="1">The sequence shown here is derived from an EMBL/GenBank/DDBJ whole genome shotgun (WGS) entry which is preliminary data.</text>
</comment>
<gene>
    <name evidence="1" type="ORF">Tco_0894777</name>
</gene>
<evidence type="ECO:0000313" key="1">
    <source>
        <dbReference type="EMBL" id="GJT24840.1"/>
    </source>
</evidence>
<keyword evidence="1" id="KW-0647">Proteasome</keyword>
<protein>
    <submittedName>
        <fullName evidence="1">26S proteasome non-ATPase regulatory subunit 4</fullName>
    </submittedName>
</protein>
<sequence>MVFVDTSVICPNSSCWFHDQFDAVEIYCERKLKAHPDNLVGIVSSGHRDSFLLGSTTSLTNVSRALGVLKARKAKYTTNLLRGFEYSRDGWEQDMKRRMVVFTGGPLYFPRDQLPQAIQFLKEERVVLDVLDFGTRLNDDDEKNLKELML</sequence>
<dbReference type="SUPFAM" id="SSF53300">
    <property type="entry name" value="vWA-like"/>
    <property type="match status" value="1"/>
</dbReference>
<reference evidence="1" key="1">
    <citation type="journal article" date="2022" name="Int. J. Mol. Sci.">
        <title>Draft Genome of Tanacetum Coccineum: Genomic Comparison of Closely Related Tanacetum-Family Plants.</title>
        <authorList>
            <person name="Yamashiro T."/>
            <person name="Shiraishi A."/>
            <person name="Nakayama K."/>
            <person name="Satake H."/>
        </authorList>
    </citation>
    <scope>NUCLEOTIDE SEQUENCE</scope>
</reference>
<dbReference type="Proteomes" id="UP001151760">
    <property type="component" value="Unassembled WGS sequence"/>
</dbReference>